<accession>A0A481YRW0</accession>
<feature type="binding site" evidence="1">
    <location>
        <position position="46"/>
    </location>
    <ligand>
        <name>ATP</name>
        <dbReference type="ChEBI" id="CHEBI:30616"/>
    </ligand>
</feature>
<protein>
    <submittedName>
        <fullName evidence="3">Protein kinase</fullName>
    </submittedName>
</protein>
<evidence type="ECO:0000256" key="1">
    <source>
        <dbReference type="PROSITE-ProRule" id="PRU10141"/>
    </source>
</evidence>
<dbReference type="EMBL" id="MK500327">
    <property type="protein sequence ID" value="QBK85667.1"/>
    <property type="molecule type" value="Genomic_DNA"/>
</dbReference>
<dbReference type="Pfam" id="PF00069">
    <property type="entry name" value="Pkinase"/>
    <property type="match status" value="1"/>
</dbReference>
<gene>
    <name evidence="3" type="ORF">LCMAC101_02620</name>
</gene>
<keyword evidence="3" id="KW-0808">Transferase</keyword>
<dbReference type="PROSITE" id="PS00107">
    <property type="entry name" value="PROTEIN_KINASE_ATP"/>
    <property type="match status" value="1"/>
</dbReference>
<sequence length="294" mass="34462">MKKTVCIPTQKIKVKRWIIKGGVIGGGSYGVVSQVCRKENCDYAMKVISDSHEVIKREVCFQKICASRGLCKPVDDWWLCDNEEKGVIITPMLHITIFDKRRPIGNDPITGERIYTTPIAGKKDWELIKKAIKLIFRLHEIGIRHGDAKEDNIMLDKDGKPFFIDMGCSGFYQNKDIDINKEFLRMKGFYISAIYEIANQYPNIKDVNLLPKNVQKRILIESRLRPIGDYNMLILKEQNKKVPHYFYQIFKMIKNISRKYKNPDEPLIEIERKAVNKLLQKNYSEIKREWEEKM</sequence>
<keyword evidence="1" id="KW-0067">ATP-binding</keyword>
<dbReference type="Gene3D" id="1.10.510.10">
    <property type="entry name" value="Transferase(Phosphotransferase) domain 1"/>
    <property type="match status" value="1"/>
</dbReference>
<evidence type="ECO:0000313" key="3">
    <source>
        <dbReference type="EMBL" id="QBK85667.1"/>
    </source>
</evidence>
<dbReference type="SMART" id="SM00220">
    <property type="entry name" value="S_TKc"/>
    <property type="match status" value="1"/>
</dbReference>
<dbReference type="InterPro" id="IPR017441">
    <property type="entry name" value="Protein_kinase_ATP_BS"/>
</dbReference>
<dbReference type="InterPro" id="IPR011009">
    <property type="entry name" value="Kinase-like_dom_sf"/>
</dbReference>
<keyword evidence="3" id="KW-0418">Kinase</keyword>
<reference evidence="3" key="1">
    <citation type="journal article" date="2019" name="MBio">
        <title>Virus Genomes from Deep Sea Sediments Expand the Ocean Megavirome and Support Independent Origins of Viral Gigantism.</title>
        <authorList>
            <person name="Backstrom D."/>
            <person name="Yutin N."/>
            <person name="Jorgensen S.L."/>
            <person name="Dharamshi J."/>
            <person name="Homa F."/>
            <person name="Zaremba-Niedwiedzka K."/>
            <person name="Spang A."/>
            <person name="Wolf Y.I."/>
            <person name="Koonin E.V."/>
            <person name="Ettema T.J."/>
        </authorList>
    </citation>
    <scope>NUCLEOTIDE SEQUENCE</scope>
</reference>
<feature type="domain" description="Protein kinase" evidence="2">
    <location>
        <begin position="18"/>
        <end position="291"/>
    </location>
</feature>
<dbReference type="GO" id="GO:0005524">
    <property type="term" value="F:ATP binding"/>
    <property type="evidence" value="ECO:0007669"/>
    <property type="project" value="UniProtKB-UniRule"/>
</dbReference>
<keyword evidence="1" id="KW-0547">Nucleotide-binding</keyword>
<dbReference type="InterPro" id="IPR000719">
    <property type="entry name" value="Prot_kinase_dom"/>
</dbReference>
<dbReference type="GO" id="GO:0004672">
    <property type="term" value="F:protein kinase activity"/>
    <property type="evidence" value="ECO:0007669"/>
    <property type="project" value="InterPro"/>
</dbReference>
<proteinExistence type="predicted"/>
<dbReference type="SUPFAM" id="SSF56112">
    <property type="entry name" value="Protein kinase-like (PK-like)"/>
    <property type="match status" value="1"/>
</dbReference>
<organism evidence="3">
    <name type="scientific">Marseillevirus LCMAC101</name>
    <dbReference type="NCBI Taxonomy" id="2506602"/>
    <lineage>
        <taxon>Viruses</taxon>
        <taxon>Varidnaviria</taxon>
        <taxon>Bamfordvirae</taxon>
        <taxon>Nucleocytoviricota</taxon>
        <taxon>Megaviricetes</taxon>
        <taxon>Pimascovirales</taxon>
        <taxon>Pimascovirales incertae sedis</taxon>
        <taxon>Marseilleviridae</taxon>
    </lineage>
</organism>
<name>A0A481YRW0_9VIRU</name>
<evidence type="ECO:0000259" key="2">
    <source>
        <dbReference type="SMART" id="SM00220"/>
    </source>
</evidence>